<protein>
    <submittedName>
        <fullName evidence="2">Uncharacterized protein</fullName>
    </submittedName>
</protein>
<dbReference type="EMBL" id="VSRR010042381">
    <property type="protein sequence ID" value="MPC76015.1"/>
    <property type="molecule type" value="Genomic_DNA"/>
</dbReference>
<accession>A0A5B7I1I1</accession>
<evidence type="ECO:0000256" key="1">
    <source>
        <dbReference type="SAM" id="MobiDB-lite"/>
    </source>
</evidence>
<dbReference type="Proteomes" id="UP000324222">
    <property type="component" value="Unassembled WGS sequence"/>
</dbReference>
<keyword evidence="3" id="KW-1185">Reference proteome</keyword>
<evidence type="ECO:0000313" key="2">
    <source>
        <dbReference type="EMBL" id="MPC76015.1"/>
    </source>
</evidence>
<dbReference type="AlphaFoldDB" id="A0A5B7I1I1"/>
<gene>
    <name evidence="2" type="ORF">E2C01_070416</name>
</gene>
<name>A0A5B7I1I1_PORTR</name>
<organism evidence="2 3">
    <name type="scientific">Portunus trituberculatus</name>
    <name type="common">Swimming crab</name>
    <name type="synonym">Neptunus trituberculatus</name>
    <dbReference type="NCBI Taxonomy" id="210409"/>
    <lineage>
        <taxon>Eukaryota</taxon>
        <taxon>Metazoa</taxon>
        <taxon>Ecdysozoa</taxon>
        <taxon>Arthropoda</taxon>
        <taxon>Crustacea</taxon>
        <taxon>Multicrustacea</taxon>
        <taxon>Malacostraca</taxon>
        <taxon>Eumalacostraca</taxon>
        <taxon>Eucarida</taxon>
        <taxon>Decapoda</taxon>
        <taxon>Pleocyemata</taxon>
        <taxon>Brachyura</taxon>
        <taxon>Eubrachyura</taxon>
        <taxon>Portunoidea</taxon>
        <taxon>Portunidae</taxon>
        <taxon>Portuninae</taxon>
        <taxon>Portunus</taxon>
    </lineage>
</organism>
<comment type="caution">
    <text evidence="2">The sequence shown here is derived from an EMBL/GenBank/DDBJ whole genome shotgun (WGS) entry which is preliminary data.</text>
</comment>
<reference evidence="2 3" key="1">
    <citation type="submission" date="2019-05" db="EMBL/GenBank/DDBJ databases">
        <title>Another draft genome of Portunus trituberculatus and its Hox gene families provides insights of decapod evolution.</title>
        <authorList>
            <person name="Jeong J.-H."/>
            <person name="Song I."/>
            <person name="Kim S."/>
            <person name="Choi T."/>
            <person name="Kim D."/>
            <person name="Ryu S."/>
            <person name="Kim W."/>
        </authorList>
    </citation>
    <scope>NUCLEOTIDE SEQUENCE [LARGE SCALE GENOMIC DNA]</scope>
    <source>
        <tissue evidence="2">Muscle</tissue>
    </source>
</reference>
<proteinExistence type="predicted"/>
<sequence length="146" mass="16379">MHASPSGTWTPEQCYFPLAARSRSGTRPSPALSQAPRRGGETRCNGTPLDGNISSHRRVHCHWQQPTMSTLAQPSSAKWLQSCSANLLLNRSPFHSRKKGTKTLPSGTVLHRHFVTRRRNMRSITADDQHEAAKTVQLHKKIFVFI</sequence>
<evidence type="ECO:0000313" key="3">
    <source>
        <dbReference type="Proteomes" id="UP000324222"/>
    </source>
</evidence>
<feature type="region of interest" description="Disordered" evidence="1">
    <location>
        <begin position="21"/>
        <end position="51"/>
    </location>
</feature>